<comment type="caution">
    <text evidence="2">The sequence shown here is derived from an EMBL/GenBank/DDBJ whole genome shotgun (WGS) entry which is preliminary data.</text>
</comment>
<evidence type="ECO:0000256" key="1">
    <source>
        <dbReference type="SAM" id="MobiDB-lite"/>
    </source>
</evidence>
<feature type="compositionally biased region" description="Low complexity" evidence="1">
    <location>
        <begin position="1"/>
        <end position="12"/>
    </location>
</feature>
<dbReference type="Proteomes" id="UP000035054">
    <property type="component" value="Unassembled WGS sequence"/>
</dbReference>
<feature type="region of interest" description="Disordered" evidence="1">
    <location>
        <begin position="1"/>
        <end position="36"/>
    </location>
</feature>
<dbReference type="EMBL" id="JXUO01000015">
    <property type="protein sequence ID" value="KKZ15396.1"/>
    <property type="molecule type" value="Genomic_DNA"/>
</dbReference>
<protein>
    <submittedName>
        <fullName evidence="2">Uncharacterized protein</fullName>
    </submittedName>
</protein>
<accession>A0A6N3XDL2</accession>
<evidence type="ECO:0000313" key="2">
    <source>
        <dbReference type="EMBL" id="KKZ15396.1"/>
    </source>
</evidence>
<gene>
    <name evidence="2" type="ORF">TH68_00565</name>
</gene>
<feature type="compositionally biased region" description="Basic and acidic residues" evidence="1">
    <location>
        <begin position="19"/>
        <end position="31"/>
    </location>
</feature>
<sequence length="59" mass="5714">MNTANAAGAGADEVGGGRCGEDAVHGGDDLAHPMVPGHGKDHINGLAVAVVAISFVLHG</sequence>
<proteinExistence type="predicted"/>
<organism evidence="2 3">
    <name type="scientific">Candidatus Synechococcus spongiarum 142</name>
    <dbReference type="NCBI Taxonomy" id="1608213"/>
    <lineage>
        <taxon>Bacteria</taxon>
        <taxon>Bacillati</taxon>
        <taxon>Cyanobacteriota</taxon>
        <taxon>Cyanophyceae</taxon>
        <taxon>Synechococcales</taxon>
        <taxon>Synechococcaceae</taxon>
        <taxon>Synechococcus</taxon>
    </lineage>
</organism>
<evidence type="ECO:0000313" key="3">
    <source>
        <dbReference type="Proteomes" id="UP000035054"/>
    </source>
</evidence>
<reference evidence="2 3" key="1">
    <citation type="submission" date="2015-01" db="EMBL/GenBank/DDBJ databases">
        <title>Lifestyle Evolution in Cyanobacterial Symbionts of Sponges.</title>
        <authorList>
            <person name="Burgsdorf I."/>
            <person name="Slaby B.M."/>
            <person name="Handley K.M."/>
            <person name="Haber M."/>
            <person name="Blom J."/>
            <person name="Marshall C.W."/>
            <person name="Gilbert J.A."/>
            <person name="Hentschel U."/>
            <person name="Steindler L."/>
        </authorList>
    </citation>
    <scope>NUCLEOTIDE SEQUENCE [LARGE SCALE GENOMIC DNA]</scope>
    <source>
        <strain evidence="2">142</strain>
    </source>
</reference>
<name>A0A6N3XDL2_9SYNE</name>
<dbReference type="AlphaFoldDB" id="A0A6N3XDL2"/>